<name>A0AAE1H3X4_9NEOP</name>
<reference evidence="2" key="2">
    <citation type="journal article" date="2023" name="BMC Genomics">
        <title>Pest status, molecular evolution, and epigenetic factors derived from the genome assembly of Frankliniella fusca, a thysanopteran phytovirus vector.</title>
        <authorList>
            <person name="Catto M.A."/>
            <person name="Labadie P.E."/>
            <person name="Jacobson A.L."/>
            <person name="Kennedy G.G."/>
            <person name="Srinivasan R."/>
            <person name="Hunt B.G."/>
        </authorList>
    </citation>
    <scope>NUCLEOTIDE SEQUENCE</scope>
    <source>
        <strain evidence="2">PL_HMW_Pooled</strain>
    </source>
</reference>
<evidence type="ECO:0000256" key="1">
    <source>
        <dbReference type="SAM" id="MobiDB-lite"/>
    </source>
</evidence>
<evidence type="ECO:0000313" key="3">
    <source>
        <dbReference type="Proteomes" id="UP001219518"/>
    </source>
</evidence>
<organism evidence="2 3">
    <name type="scientific">Frankliniella fusca</name>
    <dbReference type="NCBI Taxonomy" id="407009"/>
    <lineage>
        <taxon>Eukaryota</taxon>
        <taxon>Metazoa</taxon>
        <taxon>Ecdysozoa</taxon>
        <taxon>Arthropoda</taxon>
        <taxon>Hexapoda</taxon>
        <taxon>Insecta</taxon>
        <taxon>Pterygota</taxon>
        <taxon>Neoptera</taxon>
        <taxon>Paraneoptera</taxon>
        <taxon>Thysanoptera</taxon>
        <taxon>Terebrantia</taxon>
        <taxon>Thripoidea</taxon>
        <taxon>Thripidae</taxon>
        <taxon>Frankliniella</taxon>
    </lineage>
</organism>
<dbReference type="AlphaFoldDB" id="A0AAE1H3X4"/>
<feature type="region of interest" description="Disordered" evidence="1">
    <location>
        <begin position="40"/>
        <end position="112"/>
    </location>
</feature>
<comment type="caution">
    <text evidence="2">The sequence shown here is derived from an EMBL/GenBank/DDBJ whole genome shotgun (WGS) entry which is preliminary data.</text>
</comment>
<protein>
    <submittedName>
        <fullName evidence="2">Myosin-9</fullName>
    </submittedName>
</protein>
<proteinExistence type="predicted"/>
<gene>
    <name evidence="2" type="ORF">KUF71_023753</name>
</gene>
<keyword evidence="3" id="KW-1185">Reference proteome</keyword>
<feature type="compositionally biased region" description="Polar residues" evidence="1">
    <location>
        <begin position="40"/>
        <end position="55"/>
    </location>
</feature>
<sequence>FPPLTAVVSQRKSQFSERTELVGLGLDEGRAELPRRAFVQSSMTPEEKAINSQKLSGVERAASTRMPARQHARTCAESEAISHASGKNFTKGRKVNASNSKTPGRKFHELGR</sequence>
<reference evidence="2" key="1">
    <citation type="submission" date="2021-07" db="EMBL/GenBank/DDBJ databases">
        <authorList>
            <person name="Catto M.A."/>
            <person name="Jacobson A."/>
            <person name="Kennedy G."/>
            <person name="Labadie P."/>
            <person name="Hunt B.G."/>
            <person name="Srinivasan R."/>
        </authorList>
    </citation>
    <scope>NUCLEOTIDE SEQUENCE</scope>
    <source>
        <strain evidence="2">PL_HMW_Pooled</strain>
        <tissue evidence="2">Head</tissue>
    </source>
</reference>
<dbReference type="EMBL" id="JAHWGI010000376">
    <property type="protein sequence ID" value="KAK3914352.1"/>
    <property type="molecule type" value="Genomic_DNA"/>
</dbReference>
<evidence type="ECO:0000313" key="2">
    <source>
        <dbReference type="EMBL" id="KAK3914352.1"/>
    </source>
</evidence>
<dbReference type="Proteomes" id="UP001219518">
    <property type="component" value="Unassembled WGS sequence"/>
</dbReference>
<accession>A0AAE1H3X4</accession>
<feature type="non-terminal residue" evidence="2">
    <location>
        <position position="1"/>
    </location>
</feature>